<dbReference type="EMBL" id="OC321761">
    <property type="protein sequence ID" value="CAD7410613.1"/>
    <property type="molecule type" value="Genomic_DNA"/>
</dbReference>
<accession>A0A7R9D9H8</accession>
<feature type="region of interest" description="Disordered" evidence="1">
    <location>
        <begin position="173"/>
        <end position="195"/>
    </location>
</feature>
<name>A0A7R9D9H8_TIMCR</name>
<sequence length="330" mass="35671">MAAADYIMTLQNHPSEAETQPPPVISDQPSPPPDNSSTTVDSPGSKQTGNTLQHIVTGVSLAAVGGIVKDEGEVERNKALRYCFLHSHLELGVIDDADDSWEQVPGHLLGEYMEITTTPPSHSPTGWTDIRESCFPLIRGVVTGASSRSQTRLSATLRSPPFPRAREHAVVEEDAPTVHHKHPRSSPSTHGPPHALLSVQASTVPLRRLHRTTMEPGPEGQETLRSVHVITHERLNHYLTESNPFWACDGGMSSALGADFAGGGQTGTYTSSGDTPPLISVTGGHKRTPSLEPTIMTSHPEITTRRDHQWKNLSDDIDTGNSCLSLSCQY</sequence>
<feature type="region of interest" description="Disordered" evidence="1">
    <location>
        <begin position="1"/>
        <end position="48"/>
    </location>
</feature>
<feature type="compositionally biased region" description="Polar residues" evidence="1">
    <location>
        <begin position="9"/>
        <end position="18"/>
    </location>
</feature>
<reference evidence="2" key="1">
    <citation type="submission" date="2020-11" db="EMBL/GenBank/DDBJ databases">
        <authorList>
            <person name="Tran Van P."/>
        </authorList>
    </citation>
    <scope>NUCLEOTIDE SEQUENCE</scope>
</reference>
<feature type="compositionally biased region" description="Pro residues" evidence="1">
    <location>
        <begin position="20"/>
        <end position="34"/>
    </location>
</feature>
<organism evidence="2">
    <name type="scientific">Timema cristinae</name>
    <name type="common">Walking stick</name>
    <dbReference type="NCBI Taxonomy" id="61476"/>
    <lineage>
        <taxon>Eukaryota</taxon>
        <taxon>Metazoa</taxon>
        <taxon>Ecdysozoa</taxon>
        <taxon>Arthropoda</taxon>
        <taxon>Hexapoda</taxon>
        <taxon>Insecta</taxon>
        <taxon>Pterygota</taxon>
        <taxon>Neoptera</taxon>
        <taxon>Polyneoptera</taxon>
        <taxon>Phasmatodea</taxon>
        <taxon>Timematodea</taxon>
        <taxon>Timematoidea</taxon>
        <taxon>Timematidae</taxon>
        <taxon>Timema</taxon>
    </lineage>
</organism>
<dbReference type="AlphaFoldDB" id="A0A7R9D9H8"/>
<protein>
    <submittedName>
        <fullName evidence="2">Uncharacterized protein</fullName>
    </submittedName>
</protein>
<proteinExistence type="predicted"/>
<evidence type="ECO:0000256" key="1">
    <source>
        <dbReference type="SAM" id="MobiDB-lite"/>
    </source>
</evidence>
<gene>
    <name evidence="2" type="ORF">TCEB3V08_LOCUS10565</name>
</gene>
<evidence type="ECO:0000313" key="2">
    <source>
        <dbReference type="EMBL" id="CAD7410613.1"/>
    </source>
</evidence>